<dbReference type="Proteomes" id="UP000604046">
    <property type="component" value="Unassembled WGS sequence"/>
</dbReference>
<protein>
    <recommendedName>
        <fullName evidence="3">Peptidase S9 prolyl oligopeptidase catalytic domain-containing protein</fullName>
    </recommendedName>
</protein>
<evidence type="ECO:0000313" key="1">
    <source>
        <dbReference type="EMBL" id="CAE7330166.1"/>
    </source>
</evidence>
<dbReference type="AlphaFoldDB" id="A0A812PCT0"/>
<dbReference type="Gene3D" id="3.40.50.1820">
    <property type="entry name" value="alpha/beta hydrolase"/>
    <property type="match status" value="1"/>
</dbReference>
<gene>
    <name evidence="1" type="ORF">SNAT2548_LOCUS17279</name>
</gene>
<organism evidence="1 2">
    <name type="scientific">Symbiodinium natans</name>
    <dbReference type="NCBI Taxonomy" id="878477"/>
    <lineage>
        <taxon>Eukaryota</taxon>
        <taxon>Sar</taxon>
        <taxon>Alveolata</taxon>
        <taxon>Dinophyceae</taxon>
        <taxon>Suessiales</taxon>
        <taxon>Symbiodiniaceae</taxon>
        <taxon>Symbiodinium</taxon>
    </lineage>
</organism>
<dbReference type="InterPro" id="IPR029058">
    <property type="entry name" value="AB_hydrolase_fold"/>
</dbReference>
<reference evidence="1" key="1">
    <citation type="submission" date="2021-02" db="EMBL/GenBank/DDBJ databases">
        <authorList>
            <person name="Dougan E. K."/>
            <person name="Rhodes N."/>
            <person name="Thang M."/>
            <person name="Chan C."/>
        </authorList>
    </citation>
    <scope>NUCLEOTIDE SEQUENCE</scope>
</reference>
<evidence type="ECO:0008006" key="3">
    <source>
        <dbReference type="Google" id="ProtNLM"/>
    </source>
</evidence>
<sequence length="370" mass="39776">MARRPASAAAPVRRGPQITQTNIWQYGADVEIPLSSGAVGAVPGIVYAPRRQPEQILIMAPGSNGGMGPGVDVADRGLPLTKRTSRAARNSIYARLGASFASGVNLDFDGEPMGEPMGRENGQNGQNGPICACLQISWRHCVGGVAWPKRRLKHLRSLQIAADDVVAAVSFMRDRYGPLPVVLIGFSFGGPAVWAAALRCEVQGVVALASSARGGQRFEQAGLDTEAGVRAMVHRSTPVLWLHGLADRNVDPAVTAHFSAIAEKHQEAAATTSNLTVCMVRACGHMFDCSRILAYQVLRAWLISEYGGPPLPHCLGLEVEPMLRQDGGFAPKGNRRLKLLLSSRARAEVLDLPEVNRDKLRKKHVKGYSE</sequence>
<comment type="caution">
    <text evidence="1">The sequence shown here is derived from an EMBL/GenBank/DDBJ whole genome shotgun (WGS) entry which is preliminary data.</text>
</comment>
<dbReference type="OrthoDB" id="407590at2759"/>
<dbReference type="EMBL" id="CAJNDS010002105">
    <property type="protein sequence ID" value="CAE7330166.1"/>
    <property type="molecule type" value="Genomic_DNA"/>
</dbReference>
<dbReference type="SUPFAM" id="SSF53474">
    <property type="entry name" value="alpha/beta-Hydrolases"/>
    <property type="match status" value="1"/>
</dbReference>
<evidence type="ECO:0000313" key="2">
    <source>
        <dbReference type="Proteomes" id="UP000604046"/>
    </source>
</evidence>
<accession>A0A812PCT0</accession>
<keyword evidence="2" id="KW-1185">Reference proteome</keyword>
<proteinExistence type="predicted"/>
<name>A0A812PCT0_9DINO</name>